<keyword evidence="3" id="KW-1185">Reference proteome</keyword>
<sequence>MTFTLLPFAPKGAVSVRLPEAPVGPVQKAVLRATWSLDPETGRPVCRRSTEGGGTDTPTRRPVVLRHAAAAQRSGRGRGRG</sequence>
<reference evidence="2 3" key="1">
    <citation type="submission" date="2015-03" db="EMBL/GenBank/DDBJ databases">
        <title>Genome sequencing of Methylobacterium tarhaniae DSM 25844.</title>
        <authorList>
            <person name="Chaudhry V."/>
            <person name="Patil P.B."/>
        </authorList>
    </citation>
    <scope>NUCLEOTIDE SEQUENCE [LARGE SCALE GENOMIC DNA]</scope>
    <source>
        <strain evidence="2 3">DSM 25844</strain>
    </source>
</reference>
<proteinExistence type="predicted"/>
<feature type="region of interest" description="Disordered" evidence="1">
    <location>
        <begin position="39"/>
        <end position="81"/>
    </location>
</feature>
<evidence type="ECO:0000313" key="3">
    <source>
        <dbReference type="Proteomes" id="UP000036449"/>
    </source>
</evidence>
<organism evidence="2 3">
    <name type="scientific">Methylobacterium tarhaniae</name>
    <dbReference type="NCBI Taxonomy" id="1187852"/>
    <lineage>
        <taxon>Bacteria</taxon>
        <taxon>Pseudomonadati</taxon>
        <taxon>Pseudomonadota</taxon>
        <taxon>Alphaproteobacteria</taxon>
        <taxon>Hyphomicrobiales</taxon>
        <taxon>Methylobacteriaceae</taxon>
        <taxon>Methylobacterium</taxon>
    </lineage>
</organism>
<evidence type="ECO:0000256" key="1">
    <source>
        <dbReference type="SAM" id="MobiDB-lite"/>
    </source>
</evidence>
<name>A0A0J6T4C9_9HYPH</name>
<dbReference type="Proteomes" id="UP000036449">
    <property type="component" value="Unassembled WGS sequence"/>
</dbReference>
<feature type="non-terminal residue" evidence="2">
    <location>
        <position position="81"/>
    </location>
</feature>
<dbReference type="RefSeq" id="WP_048451503.1">
    <property type="nucleotide sequence ID" value="NZ_LABZ01000094.1"/>
</dbReference>
<accession>A0A0J6T4C9</accession>
<dbReference type="AlphaFoldDB" id="A0A0J6T4C9"/>
<dbReference type="OrthoDB" id="8002582at2"/>
<evidence type="ECO:0000313" key="2">
    <source>
        <dbReference type="EMBL" id="KMO40632.1"/>
    </source>
</evidence>
<dbReference type="EMBL" id="LABZ01000094">
    <property type="protein sequence ID" value="KMO40632.1"/>
    <property type="molecule type" value="Genomic_DNA"/>
</dbReference>
<gene>
    <name evidence="2" type="ORF">VQ03_14055</name>
</gene>
<protein>
    <submittedName>
        <fullName evidence="2">Uncharacterized protein</fullName>
    </submittedName>
</protein>
<comment type="caution">
    <text evidence="2">The sequence shown here is derived from an EMBL/GenBank/DDBJ whole genome shotgun (WGS) entry which is preliminary data.</text>
</comment>